<protein>
    <submittedName>
        <fullName evidence="1">Uncharacterized protein</fullName>
    </submittedName>
</protein>
<accession>A0A396J5T1</accession>
<dbReference type="EMBL" id="PSQE01000002">
    <property type="protein sequence ID" value="RHN73509.1"/>
    <property type="molecule type" value="Genomic_DNA"/>
</dbReference>
<evidence type="ECO:0000313" key="2">
    <source>
        <dbReference type="Proteomes" id="UP000265566"/>
    </source>
</evidence>
<sequence length="51" mass="5857">MFRARSLLYKMISFVPYNFMLPFMSIDREPPEGVASLVPETLGVVVFEISM</sequence>
<name>A0A396J5T1_MEDTR</name>
<organism evidence="1 2">
    <name type="scientific">Medicago truncatula</name>
    <name type="common">Barrel medic</name>
    <name type="synonym">Medicago tribuloides</name>
    <dbReference type="NCBI Taxonomy" id="3880"/>
    <lineage>
        <taxon>Eukaryota</taxon>
        <taxon>Viridiplantae</taxon>
        <taxon>Streptophyta</taxon>
        <taxon>Embryophyta</taxon>
        <taxon>Tracheophyta</taxon>
        <taxon>Spermatophyta</taxon>
        <taxon>Magnoliopsida</taxon>
        <taxon>eudicotyledons</taxon>
        <taxon>Gunneridae</taxon>
        <taxon>Pentapetalae</taxon>
        <taxon>rosids</taxon>
        <taxon>fabids</taxon>
        <taxon>Fabales</taxon>
        <taxon>Fabaceae</taxon>
        <taxon>Papilionoideae</taxon>
        <taxon>50 kb inversion clade</taxon>
        <taxon>NPAAA clade</taxon>
        <taxon>Hologalegina</taxon>
        <taxon>IRL clade</taxon>
        <taxon>Trifolieae</taxon>
        <taxon>Medicago</taxon>
    </lineage>
</organism>
<dbReference type="AlphaFoldDB" id="A0A396J5T1"/>
<reference evidence="2" key="1">
    <citation type="journal article" date="2018" name="Nat. Plants">
        <title>Whole-genome landscape of Medicago truncatula symbiotic genes.</title>
        <authorList>
            <person name="Pecrix Y."/>
            <person name="Staton S.E."/>
            <person name="Sallet E."/>
            <person name="Lelandais-Briere C."/>
            <person name="Moreau S."/>
            <person name="Carrere S."/>
            <person name="Blein T."/>
            <person name="Jardinaud M.F."/>
            <person name="Latrasse D."/>
            <person name="Zouine M."/>
            <person name="Zahm M."/>
            <person name="Kreplak J."/>
            <person name="Mayjonade B."/>
            <person name="Satge C."/>
            <person name="Perez M."/>
            <person name="Cauet S."/>
            <person name="Marande W."/>
            <person name="Chantry-Darmon C."/>
            <person name="Lopez-Roques C."/>
            <person name="Bouchez O."/>
            <person name="Berard A."/>
            <person name="Debelle F."/>
            <person name="Munos S."/>
            <person name="Bendahmane A."/>
            <person name="Berges H."/>
            <person name="Niebel A."/>
            <person name="Buitink J."/>
            <person name="Frugier F."/>
            <person name="Benhamed M."/>
            <person name="Crespi M."/>
            <person name="Gouzy J."/>
            <person name="Gamas P."/>
        </authorList>
    </citation>
    <scope>NUCLEOTIDE SEQUENCE [LARGE SCALE GENOMIC DNA]</scope>
    <source>
        <strain evidence="2">cv. Jemalong A17</strain>
    </source>
</reference>
<gene>
    <name evidence="1" type="ORF">MtrunA17_Chr2g0299251</name>
</gene>
<proteinExistence type="predicted"/>
<dbReference type="Gramene" id="rna9329">
    <property type="protein sequence ID" value="RHN73509.1"/>
    <property type="gene ID" value="gene9329"/>
</dbReference>
<dbReference type="Proteomes" id="UP000265566">
    <property type="component" value="Chromosome 2"/>
</dbReference>
<comment type="caution">
    <text evidence="1">The sequence shown here is derived from an EMBL/GenBank/DDBJ whole genome shotgun (WGS) entry which is preliminary data.</text>
</comment>
<evidence type="ECO:0000313" key="1">
    <source>
        <dbReference type="EMBL" id="RHN73509.1"/>
    </source>
</evidence>